<keyword evidence="1" id="KW-0175">Coiled coil</keyword>
<dbReference type="EMBL" id="MNCJ02000330">
    <property type="protein sequence ID" value="KAF5764263.1"/>
    <property type="molecule type" value="Genomic_DNA"/>
</dbReference>
<dbReference type="AlphaFoldDB" id="A0A9K3H321"/>
<keyword evidence="3" id="KW-1185">Reference proteome</keyword>
<proteinExistence type="predicted"/>
<name>A0A9K3H321_HELAN</name>
<reference evidence="2" key="2">
    <citation type="submission" date="2020-06" db="EMBL/GenBank/DDBJ databases">
        <title>Helianthus annuus Genome sequencing and assembly Release 2.</title>
        <authorList>
            <person name="Gouzy J."/>
            <person name="Langlade N."/>
            <person name="Munos S."/>
        </authorList>
    </citation>
    <scope>NUCLEOTIDE SEQUENCE</scope>
    <source>
        <tissue evidence="2">Leaves</tissue>
    </source>
</reference>
<organism evidence="2 3">
    <name type="scientific">Helianthus annuus</name>
    <name type="common">Common sunflower</name>
    <dbReference type="NCBI Taxonomy" id="4232"/>
    <lineage>
        <taxon>Eukaryota</taxon>
        <taxon>Viridiplantae</taxon>
        <taxon>Streptophyta</taxon>
        <taxon>Embryophyta</taxon>
        <taxon>Tracheophyta</taxon>
        <taxon>Spermatophyta</taxon>
        <taxon>Magnoliopsida</taxon>
        <taxon>eudicotyledons</taxon>
        <taxon>Gunneridae</taxon>
        <taxon>Pentapetalae</taxon>
        <taxon>asterids</taxon>
        <taxon>campanulids</taxon>
        <taxon>Asterales</taxon>
        <taxon>Asteraceae</taxon>
        <taxon>Asteroideae</taxon>
        <taxon>Heliantheae alliance</taxon>
        <taxon>Heliantheae</taxon>
        <taxon>Helianthus</taxon>
    </lineage>
</organism>
<gene>
    <name evidence="2" type="ORF">HanXRQr2_Chr15g0690021</name>
</gene>
<sequence length="298" mass="32881">MLKGAEQPSGSETVNLSDDIKILDDLEAGVEGKKKELPLVVGKESKVVGKKVAGLKGSGKAVEGSANINPGEIYVPGWKVTAADSFKSSFVCEDVLTHFAPSAIRDSCSSMDDDQMISKMIFGSCNLAALLLEGISRFRKRMQEYETFSNKRDGMKATMVALKKESEGFAEKEKAWVMKVGELSQRHEVEVNELKKQVEALKAREEASSKEKEGLEASLAQVTKDNKWLIEHGFQQIVTYLLHSSEFNRPLGDVYAKLLVHGRHQAMLPVTKPMKLELLKISLLSISPKHSKSSRTLS</sequence>
<reference evidence="2" key="1">
    <citation type="journal article" date="2017" name="Nature">
        <title>The sunflower genome provides insights into oil metabolism, flowering and Asterid evolution.</title>
        <authorList>
            <person name="Badouin H."/>
            <person name="Gouzy J."/>
            <person name="Grassa C.J."/>
            <person name="Murat F."/>
            <person name="Staton S.E."/>
            <person name="Cottret L."/>
            <person name="Lelandais-Briere C."/>
            <person name="Owens G.L."/>
            <person name="Carrere S."/>
            <person name="Mayjonade B."/>
            <person name="Legrand L."/>
            <person name="Gill N."/>
            <person name="Kane N.C."/>
            <person name="Bowers J.E."/>
            <person name="Hubner S."/>
            <person name="Bellec A."/>
            <person name="Berard A."/>
            <person name="Berges H."/>
            <person name="Blanchet N."/>
            <person name="Boniface M.C."/>
            <person name="Brunel D."/>
            <person name="Catrice O."/>
            <person name="Chaidir N."/>
            <person name="Claudel C."/>
            <person name="Donnadieu C."/>
            <person name="Faraut T."/>
            <person name="Fievet G."/>
            <person name="Helmstetter N."/>
            <person name="King M."/>
            <person name="Knapp S.J."/>
            <person name="Lai Z."/>
            <person name="Le Paslier M.C."/>
            <person name="Lippi Y."/>
            <person name="Lorenzon L."/>
            <person name="Mandel J.R."/>
            <person name="Marage G."/>
            <person name="Marchand G."/>
            <person name="Marquand E."/>
            <person name="Bret-Mestries E."/>
            <person name="Morien E."/>
            <person name="Nambeesan S."/>
            <person name="Nguyen T."/>
            <person name="Pegot-Espagnet P."/>
            <person name="Pouilly N."/>
            <person name="Raftis F."/>
            <person name="Sallet E."/>
            <person name="Schiex T."/>
            <person name="Thomas J."/>
            <person name="Vandecasteele C."/>
            <person name="Vares D."/>
            <person name="Vear F."/>
            <person name="Vautrin S."/>
            <person name="Crespi M."/>
            <person name="Mangin B."/>
            <person name="Burke J.M."/>
            <person name="Salse J."/>
            <person name="Munos S."/>
            <person name="Vincourt P."/>
            <person name="Rieseberg L.H."/>
            <person name="Langlade N.B."/>
        </authorList>
    </citation>
    <scope>NUCLEOTIDE SEQUENCE</scope>
    <source>
        <tissue evidence="2">Leaves</tissue>
    </source>
</reference>
<dbReference type="Proteomes" id="UP000215914">
    <property type="component" value="Unassembled WGS sequence"/>
</dbReference>
<evidence type="ECO:0000313" key="2">
    <source>
        <dbReference type="EMBL" id="KAF5764263.1"/>
    </source>
</evidence>
<protein>
    <submittedName>
        <fullName evidence="2">Uncharacterized protein</fullName>
    </submittedName>
</protein>
<evidence type="ECO:0000313" key="3">
    <source>
        <dbReference type="Proteomes" id="UP000215914"/>
    </source>
</evidence>
<comment type="caution">
    <text evidence="2">The sequence shown here is derived from an EMBL/GenBank/DDBJ whole genome shotgun (WGS) entry which is preliminary data.</text>
</comment>
<feature type="coiled-coil region" evidence="1">
    <location>
        <begin position="184"/>
        <end position="218"/>
    </location>
</feature>
<dbReference type="Gramene" id="mRNA:HanXRQr2_Chr15g0690021">
    <property type="protein sequence ID" value="CDS:HanXRQr2_Chr15g0690021.1"/>
    <property type="gene ID" value="HanXRQr2_Chr15g0690021"/>
</dbReference>
<accession>A0A9K3H321</accession>
<evidence type="ECO:0000256" key="1">
    <source>
        <dbReference type="SAM" id="Coils"/>
    </source>
</evidence>